<evidence type="ECO:0000313" key="1">
    <source>
        <dbReference type="EMBL" id="AMK55802.1"/>
    </source>
</evidence>
<evidence type="ECO:0000313" key="2">
    <source>
        <dbReference type="Proteomes" id="UP000069771"/>
    </source>
</evidence>
<dbReference type="KEGG" id="fro:AALO17_26680"/>
<proteinExistence type="predicted"/>
<keyword evidence="2" id="KW-1185">Reference proteome</keyword>
<evidence type="ECO:0008006" key="3">
    <source>
        <dbReference type="Google" id="ProtNLM"/>
    </source>
</evidence>
<sequence length="214" mass="24678">MKCNRSIVLYDKIHLLEKTARRKYVFESIHWRIFIIRKGGNHMEYSYMLTAKADKLPSELKDSVFADARGDLDYPEFRRLLTVVKPGDRLNIPTLSDLGNSLSEISDKWQELQGRQVTVWILDCPALRNHSDLFGEFLKYVSYSQQQFGAKQVRSSSASKGGLNPGRKPMQLPHNFTEVYEDYCSGKLNSREAGEALNVSHTTFLRWTRELNQA</sequence>
<dbReference type="Proteomes" id="UP000069771">
    <property type="component" value="Chromosome"/>
</dbReference>
<dbReference type="GO" id="GO:0000150">
    <property type="term" value="F:DNA strand exchange activity"/>
    <property type="evidence" value="ECO:0007669"/>
    <property type="project" value="InterPro"/>
</dbReference>
<dbReference type="GO" id="GO:0003677">
    <property type="term" value="F:DNA binding"/>
    <property type="evidence" value="ECO:0007669"/>
    <property type="project" value="InterPro"/>
</dbReference>
<dbReference type="STRING" id="1702221.AALO17_26680"/>
<gene>
    <name evidence="1" type="ORF">AALO17_26680</name>
</gene>
<name>A0A140DYS5_9FIRM</name>
<organism evidence="1 2">
    <name type="scientific">Faecalibaculum rodentium</name>
    <dbReference type="NCBI Taxonomy" id="1702221"/>
    <lineage>
        <taxon>Bacteria</taxon>
        <taxon>Bacillati</taxon>
        <taxon>Bacillota</taxon>
        <taxon>Erysipelotrichia</taxon>
        <taxon>Erysipelotrichales</taxon>
        <taxon>Erysipelotrichaceae</taxon>
        <taxon>Faecalibaculum</taxon>
    </lineage>
</organism>
<dbReference type="InterPro" id="IPR036162">
    <property type="entry name" value="Resolvase-like_N_sf"/>
</dbReference>
<dbReference type="EMBL" id="CP011391">
    <property type="protein sequence ID" value="AMK55802.1"/>
    <property type="molecule type" value="Genomic_DNA"/>
</dbReference>
<accession>A0A140DYS5</accession>
<protein>
    <recommendedName>
        <fullName evidence="3">Resolvase/invertase-type recombinase catalytic domain-containing protein</fullName>
    </recommendedName>
</protein>
<reference evidence="1 2" key="1">
    <citation type="journal article" date="2016" name="Gut Pathog.">
        <title>Whole genome sequencing of "Faecalibaculum rodentium" ALO17, isolated from C57BL/6J laboratory mouse feces.</title>
        <authorList>
            <person name="Lim S."/>
            <person name="Chang D.H."/>
            <person name="Ahn S."/>
            <person name="Kim B.C."/>
        </authorList>
    </citation>
    <scope>NUCLEOTIDE SEQUENCE [LARGE SCALE GENOMIC DNA]</scope>
    <source>
        <strain evidence="1 2">Alo17</strain>
    </source>
</reference>
<dbReference type="SUPFAM" id="SSF53041">
    <property type="entry name" value="Resolvase-like"/>
    <property type="match status" value="1"/>
</dbReference>
<dbReference type="AlphaFoldDB" id="A0A140DYS5"/>